<sequence>MSKPLPRKKGTSTRQQQREQRILQNRLYTTLGITDAGVQNTINGLLREIYDAGVVDLRSSVRREMVRLEIRDRMHRMPDAIRNHSDTRDSVVNNPTRIFRSLQSRWQKEEFDSTQDTSTNPATSTQQAAPANAGELFDHSGPSVVPDADVQIIAYDRPTQPLPIRLSDLLANPNDPVNRSRNGDWIDAHALRHDILRRALVNEGFASENSALWWSPHALETLAPTMLASPRDGETRLSSLNIASTIIRTISVFYPAYRASDNPGSGSSTLARPSFTIIVRPRAASGGVLGLHQPGLARPGNEERVEKMVVPSRKTLEPRRVSPSGAGPLKSQFDARSFQTGPASHFNVPQSARDALKTPGPGSAQFEYEGLGIVPRDSPPLKTVHARLSPTTQDSVPAVQGPETKQEKRRRSHEDGESSARQSQRPRLSSAVALNQSPAFTGTGLSMNINTIMPPIASGQTEELNSTTTAPAQRSSPAVEESAQQMPHDTEEVFGEIGDNWLEIPLQRMPPVIQKEIRSRRFSEAISEGTGRLALTGETEPSSKVAAPRVAPPSLQRIELPPTEDDRILARRKRRRLFSEYRVEADRSSSTDSQKSPRKRRRLTSGSPSRSPNPKRTLKTQKKAAKRVKKPPTAAERKMTLEVGRMSAQLERLKTQAPRSPSPKGKRLLSNCTTA</sequence>
<feature type="region of interest" description="Disordered" evidence="1">
    <location>
        <begin position="579"/>
        <end position="675"/>
    </location>
</feature>
<accession>S7ZLX8</accession>
<dbReference type="Proteomes" id="UP000019376">
    <property type="component" value="Unassembled WGS sequence"/>
</dbReference>
<reference evidence="2 3" key="1">
    <citation type="journal article" date="2013" name="PLoS ONE">
        <title>Genomic and secretomic analyses reveal unique features of the lignocellulolytic enzyme system of Penicillium decumbens.</title>
        <authorList>
            <person name="Liu G."/>
            <person name="Zhang L."/>
            <person name="Wei X."/>
            <person name="Zou G."/>
            <person name="Qin Y."/>
            <person name="Ma L."/>
            <person name="Li J."/>
            <person name="Zheng H."/>
            <person name="Wang S."/>
            <person name="Wang C."/>
            <person name="Xun L."/>
            <person name="Zhao G.-P."/>
            <person name="Zhou Z."/>
            <person name="Qu Y."/>
        </authorList>
    </citation>
    <scope>NUCLEOTIDE SEQUENCE [LARGE SCALE GENOMIC DNA]</scope>
    <source>
        <strain evidence="3">114-2 / CGMCC 5302</strain>
    </source>
</reference>
<feature type="compositionally biased region" description="Polar residues" evidence="1">
    <location>
        <begin position="337"/>
        <end position="350"/>
    </location>
</feature>
<dbReference type="AlphaFoldDB" id="S7ZLX8"/>
<dbReference type="OrthoDB" id="4352890at2759"/>
<feature type="compositionally biased region" description="Basic and acidic residues" evidence="1">
    <location>
        <begin position="579"/>
        <end position="589"/>
    </location>
</feature>
<dbReference type="STRING" id="933388.S7ZLX8"/>
<feature type="region of interest" description="Disordered" evidence="1">
    <location>
        <begin position="461"/>
        <end position="485"/>
    </location>
</feature>
<gene>
    <name evidence="2" type="ORF">PDE_06622</name>
</gene>
<name>S7ZLX8_PENO1</name>
<feature type="compositionally biased region" description="Polar residues" evidence="1">
    <location>
        <begin position="419"/>
        <end position="433"/>
    </location>
</feature>
<feature type="region of interest" description="Disordered" evidence="1">
    <location>
        <begin position="312"/>
        <end position="433"/>
    </location>
</feature>
<evidence type="ECO:0000256" key="1">
    <source>
        <dbReference type="SAM" id="MobiDB-lite"/>
    </source>
</evidence>
<proteinExistence type="predicted"/>
<protein>
    <submittedName>
        <fullName evidence="2">Uncharacterized protein</fullName>
    </submittedName>
</protein>
<feature type="compositionally biased region" description="Basic residues" evidence="1">
    <location>
        <begin position="616"/>
        <end position="630"/>
    </location>
</feature>
<dbReference type="HOGENOM" id="CLU_407152_0_0_1"/>
<feature type="compositionally biased region" description="Polar residues" evidence="1">
    <location>
        <begin position="114"/>
        <end position="129"/>
    </location>
</feature>
<dbReference type="EMBL" id="KB644414">
    <property type="protein sequence ID" value="EPS31665.1"/>
    <property type="molecule type" value="Genomic_DNA"/>
</dbReference>
<feature type="compositionally biased region" description="Polar residues" evidence="1">
    <location>
        <begin position="604"/>
        <end position="614"/>
    </location>
</feature>
<evidence type="ECO:0000313" key="2">
    <source>
        <dbReference type="EMBL" id="EPS31665.1"/>
    </source>
</evidence>
<dbReference type="PhylomeDB" id="S7ZLX8"/>
<organism evidence="2 3">
    <name type="scientific">Penicillium oxalicum (strain 114-2 / CGMCC 5302)</name>
    <name type="common">Penicillium decumbens</name>
    <dbReference type="NCBI Taxonomy" id="933388"/>
    <lineage>
        <taxon>Eukaryota</taxon>
        <taxon>Fungi</taxon>
        <taxon>Dikarya</taxon>
        <taxon>Ascomycota</taxon>
        <taxon>Pezizomycotina</taxon>
        <taxon>Eurotiomycetes</taxon>
        <taxon>Eurotiomycetidae</taxon>
        <taxon>Eurotiales</taxon>
        <taxon>Aspergillaceae</taxon>
        <taxon>Penicillium</taxon>
    </lineage>
</organism>
<evidence type="ECO:0000313" key="3">
    <source>
        <dbReference type="Proteomes" id="UP000019376"/>
    </source>
</evidence>
<feature type="region of interest" description="Disordered" evidence="1">
    <location>
        <begin position="531"/>
        <end position="567"/>
    </location>
</feature>
<keyword evidence="3" id="KW-1185">Reference proteome</keyword>
<feature type="region of interest" description="Disordered" evidence="1">
    <location>
        <begin position="103"/>
        <end position="141"/>
    </location>
</feature>